<feature type="region of interest" description="Disordered" evidence="1">
    <location>
        <begin position="84"/>
        <end position="126"/>
    </location>
</feature>
<keyword evidence="3" id="KW-1185">Reference proteome</keyword>
<dbReference type="InterPro" id="IPR044980">
    <property type="entry name" value="NDUFB2_plant/fungi"/>
</dbReference>
<evidence type="ECO:0000313" key="2">
    <source>
        <dbReference type="EMBL" id="KAG5185833.1"/>
    </source>
</evidence>
<dbReference type="EMBL" id="JAFCMP010000120">
    <property type="protein sequence ID" value="KAG5185833.1"/>
    <property type="molecule type" value="Genomic_DNA"/>
</dbReference>
<comment type="caution">
    <text evidence="2">The sequence shown here is derived from an EMBL/GenBank/DDBJ whole genome shotgun (WGS) entry which is preliminary data.</text>
</comment>
<evidence type="ECO:0000313" key="3">
    <source>
        <dbReference type="Proteomes" id="UP000664859"/>
    </source>
</evidence>
<dbReference type="PANTHER" id="PTHR36987:SF1">
    <property type="entry name" value="NADH DEHYDROGENASE [UBIQUINONE] 1 BETA SUBCOMPLEX SUBUNIT 2"/>
    <property type="match status" value="1"/>
</dbReference>
<dbReference type="GO" id="GO:0045271">
    <property type="term" value="C:respiratory chain complex I"/>
    <property type="evidence" value="ECO:0007669"/>
    <property type="project" value="InterPro"/>
</dbReference>
<feature type="compositionally biased region" description="Acidic residues" evidence="1">
    <location>
        <begin position="112"/>
        <end position="126"/>
    </location>
</feature>
<dbReference type="OrthoDB" id="531564at2759"/>
<sequence length="126" mass="14154">MFSAAAAASRRSVPAMARRASRRAPQIGMQRRGMAGHGELYVSKSHTMWGRAYLTLMFTWMGYRAYEDGAVVLGLEHPWDHMDEHGHGNGHGGGHGAPRVRYRKTQDGMPEVIEDDEDEEIVEEEE</sequence>
<feature type="region of interest" description="Disordered" evidence="1">
    <location>
        <begin position="1"/>
        <end position="25"/>
    </location>
</feature>
<protein>
    <submittedName>
        <fullName evidence="2">Uncharacterized protein</fullName>
    </submittedName>
</protein>
<dbReference type="GO" id="GO:0005743">
    <property type="term" value="C:mitochondrial inner membrane"/>
    <property type="evidence" value="ECO:0007669"/>
    <property type="project" value="InterPro"/>
</dbReference>
<evidence type="ECO:0000256" key="1">
    <source>
        <dbReference type="SAM" id="MobiDB-lite"/>
    </source>
</evidence>
<dbReference type="Proteomes" id="UP000664859">
    <property type="component" value="Unassembled WGS sequence"/>
</dbReference>
<gene>
    <name evidence="2" type="ORF">JKP88DRAFT_236437</name>
</gene>
<proteinExistence type="predicted"/>
<reference evidence="2" key="1">
    <citation type="submission" date="2021-02" db="EMBL/GenBank/DDBJ databases">
        <title>First Annotated Genome of the Yellow-green Alga Tribonema minus.</title>
        <authorList>
            <person name="Mahan K.M."/>
        </authorList>
    </citation>
    <scope>NUCLEOTIDE SEQUENCE</scope>
    <source>
        <strain evidence="2">UTEX B ZZ1240</strain>
    </source>
</reference>
<organism evidence="2 3">
    <name type="scientific">Tribonema minus</name>
    <dbReference type="NCBI Taxonomy" id="303371"/>
    <lineage>
        <taxon>Eukaryota</taxon>
        <taxon>Sar</taxon>
        <taxon>Stramenopiles</taxon>
        <taxon>Ochrophyta</taxon>
        <taxon>PX clade</taxon>
        <taxon>Xanthophyceae</taxon>
        <taxon>Tribonematales</taxon>
        <taxon>Tribonemataceae</taxon>
        <taxon>Tribonema</taxon>
    </lineage>
</organism>
<name>A0A835Z3N0_9STRA</name>
<dbReference type="PANTHER" id="PTHR36987">
    <property type="entry name" value="NADH DEHYDROGENASE [UBIQUINONE] 1 BETA SUBCOMPLEX SUBUNIT 2-LIKE"/>
    <property type="match status" value="1"/>
</dbReference>
<accession>A0A835Z3N0</accession>
<feature type="compositionally biased region" description="Low complexity" evidence="1">
    <location>
        <begin position="1"/>
        <end position="18"/>
    </location>
</feature>
<dbReference type="AlphaFoldDB" id="A0A835Z3N0"/>